<dbReference type="Gene3D" id="3.60.21.10">
    <property type="match status" value="1"/>
</dbReference>
<sequence>MASRRSFLLASGMAAAGLGYSYHRGLRYPRLSLEPRALDSALNTQGAQLRLTDLVAIKQRSSNSSVNFTLRAVTPTPSLHLLTQGTQLEVEINNVLPNAKLRVQTQAKSDIQEQIDGINRRLKISSKSHDEITLSWEHGLDDGFDFAVIGDTGGGLELDWCLNRAVELGAQFLLHLGDFNYTAGEYDRAIHQFHHAPLPCYISLGNHDFNDSGLMYHRFLAELGPLNAHFTVAGTRFINIDTAADFFPAQAGLRGDMLQRLAKVPSSVENTLMFSHSPLRDPRPNDDHEVGGINEVAWLLSMANNLNTSDYLCGHVHHSAELDIGGLRQWTAGEGLGHEDLIHQRQVAQLLLGRVEIGRAVAYRWQDLSMPWSMHTSPTHQHKLRRDQRERQWKWYSDTHLAMSKT</sequence>
<organism evidence="2 3">
    <name type="scientific">Arenicella chitinivorans</name>
    <dbReference type="NCBI Taxonomy" id="1329800"/>
    <lineage>
        <taxon>Bacteria</taxon>
        <taxon>Pseudomonadati</taxon>
        <taxon>Pseudomonadota</taxon>
        <taxon>Gammaproteobacteria</taxon>
        <taxon>Arenicellales</taxon>
        <taxon>Arenicellaceae</taxon>
        <taxon>Arenicella</taxon>
    </lineage>
</organism>
<protein>
    <recommendedName>
        <fullName evidence="1">Calcineurin-like phosphoesterase domain-containing protein</fullName>
    </recommendedName>
</protein>
<dbReference type="InterPro" id="IPR029052">
    <property type="entry name" value="Metallo-depent_PP-like"/>
</dbReference>
<comment type="caution">
    <text evidence="2">The sequence shown here is derived from an EMBL/GenBank/DDBJ whole genome shotgun (WGS) entry which is preliminary data.</text>
</comment>
<keyword evidence="3" id="KW-1185">Reference proteome</keyword>
<dbReference type="SUPFAM" id="SSF56300">
    <property type="entry name" value="Metallo-dependent phosphatases"/>
    <property type="match status" value="1"/>
</dbReference>
<reference evidence="2" key="2">
    <citation type="submission" date="2020-09" db="EMBL/GenBank/DDBJ databases">
        <authorList>
            <person name="Sun Q."/>
            <person name="Kim S."/>
        </authorList>
    </citation>
    <scope>NUCLEOTIDE SEQUENCE</scope>
    <source>
        <strain evidence="2">KCTC 12711</strain>
    </source>
</reference>
<proteinExistence type="predicted"/>
<evidence type="ECO:0000313" key="3">
    <source>
        <dbReference type="Proteomes" id="UP000614811"/>
    </source>
</evidence>
<name>A0A918RPX6_9GAMM</name>
<gene>
    <name evidence="2" type="ORF">GCM10008090_13710</name>
</gene>
<dbReference type="Pfam" id="PF00149">
    <property type="entry name" value="Metallophos"/>
    <property type="match status" value="1"/>
</dbReference>
<accession>A0A918RPX6</accession>
<dbReference type="InterPro" id="IPR004843">
    <property type="entry name" value="Calcineurin-like_PHP"/>
</dbReference>
<dbReference type="GO" id="GO:0016787">
    <property type="term" value="F:hydrolase activity"/>
    <property type="evidence" value="ECO:0007669"/>
    <property type="project" value="InterPro"/>
</dbReference>
<dbReference type="AlphaFoldDB" id="A0A918RPX6"/>
<evidence type="ECO:0000313" key="2">
    <source>
        <dbReference type="EMBL" id="GHA05386.1"/>
    </source>
</evidence>
<reference evidence="2" key="1">
    <citation type="journal article" date="2014" name="Int. J. Syst. Evol. Microbiol.">
        <title>Complete genome sequence of Corynebacterium casei LMG S-19264T (=DSM 44701T), isolated from a smear-ripened cheese.</title>
        <authorList>
            <consortium name="US DOE Joint Genome Institute (JGI-PGF)"/>
            <person name="Walter F."/>
            <person name="Albersmeier A."/>
            <person name="Kalinowski J."/>
            <person name="Ruckert C."/>
        </authorList>
    </citation>
    <scope>NUCLEOTIDE SEQUENCE</scope>
    <source>
        <strain evidence="2">KCTC 12711</strain>
    </source>
</reference>
<evidence type="ECO:0000259" key="1">
    <source>
        <dbReference type="Pfam" id="PF00149"/>
    </source>
</evidence>
<feature type="domain" description="Calcineurin-like phosphoesterase" evidence="1">
    <location>
        <begin position="146"/>
        <end position="318"/>
    </location>
</feature>
<dbReference type="EMBL" id="BMXA01000002">
    <property type="protein sequence ID" value="GHA05386.1"/>
    <property type="molecule type" value="Genomic_DNA"/>
</dbReference>
<dbReference type="Proteomes" id="UP000614811">
    <property type="component" value="Unassembled WGS sequence"/>
</dbReference>
<dbReference type="RefSeq" id="WP_189399292.1">
    <property type="nucleotide sequence ID" value="NZ_BMXA01000002.1"/>
</dbReference>